<accession>A0A0B1Q021</accession>
<organism evidence="3 4">
    <name type="scientific">Aureimonas altamirensis</name>
    <dbReference type="NCBI Taxonomy" id="370622"/>
    <lineage>
        <taxon>Bacteria</taxon>
        <taxon>Pseudomonadati</taxon>
        <taxon>Pseudomonadota</taxon>
        <taxon>Alphaproteobacteria</taxon>
        <taxon>Hyphomicrobiales</taxon>
        <taxon>Aurantimonadaceae</taxon>
        <taxon>Aureimonas</taxon>
    </lineage>
</organism>
<dbReference type="InterPro" id="IPR006015">
    <property type="entry name" value="Universal_stress_UspA"/>
</dbReference>
<gene>
    <name evidence="3" type="ORF">LA66_17280</name>
</gene>
<sequence length="272" mass="28988">MIKDIVVHLDGTDKDERRLQHADALGALFDARVTALFTNLIEIGYIAADPVGASVEIVADAIEEARSAGDETEARLRKRLEAMSRPVTFQRCDGTDGELREHAARLARMSDLFVAGRPLGVEDAGWPSLFQSALFAGGRAVYMVPPDAPAGSARTIVIGWRDSRETTRALAEAMPFLRAADKVILASVGRGGDDNGAEEIAGHLGRHGVDCVVKSLPPGDKVSETLLAECAAVGADLLVIGAYGHSRFWEWVLGGTTRNILTVSAVPVLLAH</sequence>
<dbReference type="Proteomes" id="UP000030826">
    <property type="component" value="Unassembled WGS sequence"/>
</dbReference>
<protein>
    <recommendedName>
        <fullName evidence="2">UspA domain-containing protein</fullName>
    </recommendedName>
</protein>
<dbReference type="Gene3D" id="3.40.50.12370">
    <property type="match status" value="1"/>
</dbReference>
<dbReference type="PANTHER" id="PTHR46268">
    <property type="entry name" value="STRESS RESPONSE PROTEIN NHAX"/>
    <property type="match status" value="1"/>
</dbReference>
<dbReference type="STRING" id="370622.LA66_17280"/>
<dbReference type="PANTHER" id="PTHR46268:SF15">
    <property type="entry name" value="UNIVERSAL STRESS PROTEIN HP_0031"/>
    <property type="match status" value="1"/>
</dbReference>
<feature type="domain" description="UspA" evidence="2">
    <location>
        <begin position="221"/>
        <end position="271"/>
    </location>
</feature>
<evidence type="ECO:0000313" key="3">
    <source>
        <dbReference type="EMBL" id="KHJ53674.1"/>
    </source>
</evidence>
<dbReference type="SUPFAM" id="SSF52402">
    <property type="entry name" value="Adenine nucleotide alpha hydrolases-like"/>
    <property type="match status" value="2"/>
</dbReference>
<evidence type="ECO:0000259" key="2">
    <source>
        <dbReference type="Pfam" id="PF00582"/>
    </source>
</evidence>
<evidence type="ECO:0000313" key="4">
    <source>
        <dbReference type="Proteomes" id="UP000030826"/>
    </source>
</evidence>
<name>A0A0B1Q021_9HYPH</name>
<dbReference type="InterPro" id="IPR006016">
    <property type="entry name" value="UspA"/>
</dbReference>
<dbReference type="AlphaFoldDB" id="A0A0B1Q021"/>
<comment type="caution">
    <text evidence="3">The sequence shown here is derived from an EMBL/GenBank/DDBJ whole genome shotgun (WGS) entry which is preliminary data.</text>
</comment>
<dbReference type="PRINTS" id="PR01438">
    <property type="entry name" value="UNVRSLSTRESS"/>
</dbReference>
<dbReference type="EMBL" id="JRFJ01000005">
    <property type="protein sequence ID" value="KHJ53674.1"/>
    <property type="molecule type" value="Genomic_DNA"/>
</dbReference>
<dbReference type="OrthoDB" id="9804721at2"/>
<dbReference type="Pfam" id="PF00582">
    <property type="entry name" value="Usp"/>
    <property type="match status" value="1"/>
</dbReference>
<reference evidence="3 4" key="1">
    <citation type="submission" date="2014-09" db="EMBL/GenBank/DDBJ databases">
        <title>Isolation and characterization of Aurantimonas altamirensis ON-56566 from clinical sample following a dog bite.</title>
        <authorList>
            <person name="Eshaghi A."/>
            <person name="Li A."/>
            <person name="Shahinas D."/>
            <person name="Bahn P."/>
            <person name="Kus J.V."/>
            <person name="Patel S.N."/>
        </authorList>
    </citation>
    <scope>NUCLEOTIDE SEQUENCE [LARGE SCALE GENOMIC DNA]</scope>
    <source>
        <strain evidence="3 4">ON-56566</strain>
    </source>
</reference>
<dbReference type="CDD" id="cd00293">
    <property type="entry name" value="USP-like"/>
    <property type="match status" value="1"/>
</dbReference>
<proteinExistence type="inferred from homology"/>
<comment type="similarity">
    <text evidence="1">Belongs to the universal stress protein A family.</text>
</comment>
<dbReference type="RefSeq" id="WP_039195182.1">
    <property type="nucleotide sequence ID" value="NZ_JRFJ01000005.1"/>
</dbReference>
<evidence type="ECO:0000256" key="1">
    <source>
        <dbReference type="ARBA" id="ARBA00008791"/>
    </source>
</evidence>